<keyword evidence="1" id="KW-0472">Membrane</keyword>
<feature type="transmembrane region" description="Helical" evidence="1">
    <location>
        <begin position="12"/>
        <end position="33"/>
    </location>
</feature>
<evidence type="ECO:0000256" key="1">
    <source>
        <dbReference type="SAM" id="Phobius"/>
    </source>
</evidence>
<dbReference type="PANTHER" id="PTHR31362:SF0">
    <property type="entry name" value="EXOSTOSIN DOMAIN-CONTAINING PROTEIN-RELATED"/>
    <property type="match status" value="1"/>
</dbReference>
<keyword evidence="1" id="KW-1133">Transmembrane helix</keyword>
<dbReference type="Pfam" id="PF03385">
    <property type="entry name" value="STELLO"/>
    <property type="match status" value="1"/>
</dbReference>
<gene>
    <name evidence="3" type="primary">LOC106011365</name>
</gene>
<protein>
    <submittedName>
        <fullName evidence="3">Uncharacterized protein LOC106011365</fullName>
    </submittedName>
</protein>
<dbReference type="Proteomes" id="UP000694888">
    <property type="component" value="Unplaced"/>
</dbReference>
<dbReference type="RefSeq" id="XP_012936175.2">
    <property type="nucleotide sequence ID" value="XM_013080721.2"/>
</dbReference>
<organism evidence="2 3">
    <name type="scientific">Aplysia californica</name>
    <name type="common">California sea hare</name>
    <dbReference type="NCBI Taxonomy" id="6500"/>
    <lineage>
        <taxon>Eukaryota</taxon>
        <taxon>Metazoa</taxon>
        <taxon>Spiralia</taxon>
        <taxon>Lophotrochozoa</taxon>
        <taxon>Mollusca</taxon>
        <taxon>Gastropoda</taxon>
        <taxon>Heterobranchia</taxon>
        <taxon>Euthyneura</taxon>
        <taxon>Tectipleura</taxon>
        <taxon>Aplysiida</taxon>
        <taxon>Aplysioidea</taxon>
        <taxon>Aplysiidae</taxon>
        <taxon>Aplysia</taxon>
    </lineage>
</organism>
<evidence type="ECO:0000313" key="3">
    <source>
        <dbReference type="RefSeq" id="XP_012936175.2"/>
    </source>
</evidence>
<proteinExistence type="predicted"/>
<dbReference type="InterPro" id="IPR005049">
    <property type="entry name" value="STL-like"/>
</dbReference>
<sequence>MVALLVFRCQRRLGRVTSLALLLVVSTMIYVLLVPDYIYLRSSAHALYWVLPTAHSDVFTMMNFSTFSNWTFLLPKDVGSEARCSGCTSPDDTIRDYIQKWTYDLDLPSESPMADQFSRMASALFALDHGGVGVLFTSDVSSFEVSKNRLIPDNQPDGVKGIEYYGLNLTLDSFHFHHRIKVGPGNPCLYRIRKRMKPLWTVGVRCRAHKQKGIDTLTLIDQHAPPVYTSEPRVNVLEYSDSFFDYEGLWAMFMSFVPSGETSGIWGLWAQRLLQELGAEMALTSLPCPNSATLSIMPGTPSSESQKVFKFVNSWVCPHQYSFYECAILLAEELHARNFVVLNDVQQLRIWFEGLKRLGYLEPKRRELVPRIHDLLLGCVIHSPALVTASSNPSPVKQFPAIEPMCKNLTARSGVLDPFKNYTLDPNSSRVKDIALVIIFYDASIYSNVQFLEDLYRKYFRTLIYCGPDSNVFQTFYKTFKKPITYVEVPDTQGFLAYECVSRAVMINYDVRGYLEMADDVILNTWTLGSIPRDRFWFQKDLRIASRHQQMMLDFALNYPFPWWPWTVHGQMWGAKAMAKVWKTFEFIRASNNSGAKEIVNVFLDTLKQNSGEPDNFFYCSSDIFYVPARHRQAWAMLSDIFFSNNVFLDIAVPTLINGMELTTDIVRMDGVYLWYTERANYPSYYREFHQFFHPWKMGWIQQKDHANFMCYYILPHIVKDLLKK</sequence>
<accession>A0ABM0ZWW3</accession>
<reference evidence="3" key="1">
    <citation type="submission" date="2025-08" db="UniProtKB">
        <authorList>
            <consortium name="RefSeq"/>
        </authorList>
    </citation>
    <scope>IDENTIFICATION</scope>
</reference>
<evidence type="ECO:0000313" key="2">
    <source>
        <dbReference type="Proteomes" id="UP000694888"/>
    </source>
</evidence>
<keyword evidence="1" id="KW-0812">Transmembrane</keyword>
<keyword evidence="2" id="KW-1185">Reference proteome</keyword>
<name>A0ABM0ZWW3_APLCA</name>
<dbReference type="GeneID" id="106011365"/>
<dbReference type="PANTHER" id="PTHR31362">
    <property type="entry name" value="GLYCOSYLTRANSFERASE STELLO1-RELATED"/>
    <property type="match status" value="1"/>
</dbReference>